<reference evidence="2 3" key="1">
    <citation type="journal article" date="2003" name="Proc. Natl. Acad. Sci. U.S.A.">
        <title>Complete genome sequence of the marine planctomycete Pirellula sp. strain 1.</title>
        <authorList>
            <person name="Gloeckner F.O."/>
            <person name="Kube M."/>
            <person name="Bauer M."/>
            <person name="Teeling H."/>
            <person name="Lombardot T."/>
            <person name="Ludwig W."/>
            <person name="Gade D."/>
            <person name="Beck A."/>
            <person name="Borzym K."/>
            <person name="Heitmann K."/>
            <person name="Rabus R."/>
            <person name="Schlesner H."/>
            <person name="Amann R."/>
            <person name="Reinhardt R."/>
        </authorList>
    </citation>
    <scope>NUCLEOTIDE SEQUENCE [LARGE SCALE GENOMIC DNA]</scope>
    <source>
        <strain evidence="3">DSM 10527 / NCIMB 13988 / SH1</strain>
    </source>
</reference>
<dbReference type="EnsemblBacteria" id="CAD77602">
    <property type="protein sequence ID" value="CAD77602"/>
    <property type="gene ID" value="RB12458"/>
</dbReference>
<organism evidence="2 3">
    <name type="scientific">Rhodopirellula baltica (strain DSM 10527 / NCIMB 13988 / SH1)</name>
    <dbReference type="NCBI Taxonomy" id="243090"/>
    <lineage>
        <taxon>Bacteria</taxon>
        <taxon>Pseudomonadati</taxon>
        <taxon>Planctomycetota</taxon>
        <taxon>Planctomycetia</taxon>
        <taxon>Pirellulales</taxon>
        <taxon>Pirellulaceae</taxon>
        <taxon>Rhodopirellula</taxon>
    </lineage>
</organism>
<feature type="region of interest" description="Disordered" evidence="1">
    <location>
        <begin position="42"/>
        <end position="63"/>
    </location>
</feature>
<name>Q7UIL2_RHOBA</name>
<accession>Q7UIL2</accession>
<evidence type="ECO:0000313" key="2">
    <source>
        <dbReference type="EMBL" id="CAD77602.1"/>
    </source>
</evidence>
<dbReference type="InParanoid" id="Q7UIL2"/>
<protein>
    <submittedName>
        <fullName evidence="2">Uncharacterized protein</fullName>
    </submittedName>
</protein>
<dbReference type="KEGG" id="rba:RB12458"/>
<dbReference type="STRING" id="243090.RB12458"/>
<evidence type="ECO:0000313" key="3">
    <source>
        <dbReference type="Proteomes" id="UP000001025"/>
    </source>
</evidence>
<proteinExistence type="predicted"/>
<dbReference type="AlphaFoldDB" id="Q7UIL2"/>
<evidence type="ECO:0000256" key="1">
    <source>
        <dbReference type="SAM" id="MobiDB-lite"/>
    </source>
</evidence>
<dbReference type="Proteomes" id="UP000001025">
    <property type="component" value="Chromosome"/>
</dbReference>
<keyword evidence="3" id="KW-1185">Reference proteome</keyword>
<dbReference type="HOGENOM" id="CLU_2510451_0_0_0"/>
<dbReference type="EMBL" id="BX294155">
    <property type="protein sequence ID" value="CAD77602.1"/>
    <property type="molecule type" value="Genomic_DNA"/>
</dbReference>
<sequence>MGRSRCVPVSRACPKGGAECGNVCPCKEKSAEGIVAIRRNQRRREGLKGTSKHVSTSSREGAVAVWQSPSGEAVGPMAWVIAATR</sequence>
<gene>
    <name evidence="2" type="ordered locus">RB12458</name>
</gene>